<dbReference type="Pfam" id="PF12367">
    <property type="entry name" value="PFO_beta_C"/>
    <property type="match status" value="1"/>
</dbReference>
<dbReference type="EMBL" id="MHKE01000002">
    <property type="protein sequence ID" value="OGY85022.1"/>
    <property type="molecule type" value="Genomic_DNA"/>
</dbReference>
<comment type="cofactor">
    <cofactor evidence="2">
        <name>thiamine diphosphate</name>
        <dbReference type="ChEBI" id="CHEBI:58937"/>
    </cofactor>
</comment>
<dbReference type="InterPro" id="IPR029061">
    <property type="entry name" value="THDP-binding"/>
</dbReference>
<dbReference type="Proteomes" id="UP000179164">
    <property type="component" value="Unassembled WGS sequence"/>
</dbReference>
<feature type="domain" description="Thiamine pyrophosphate enzyme TPP-binding" evidence="10">
    <location>
        <begin position="74"/>
        <end position="213"/>
    </location>
</feature>
<evidence type="ECO:0000256" key="9">
    <source>
        <dbReference type="ARBA" id="ARBA00023052"/>
    </source>
</evidence>
<reference evidence="12 13" key="1">
    <citation type="journal article" date="2016" name="Nat. Commun.">
        <title>Thousands of microbial genomes shed light on interconnected biogeochemical processes in an aquifer system.</title>
        <authorList>
            <person name="Anantharaman K."/>
            <person name="Brown C.T."/>
            <person name="Hug L.A."/>
            <person name="Sharon I."/>
            <person name="Castelle C.J."/>
            <person name="Probst A.J."/>
            <person name="Thomas B.C."/>
            <person name="Singh A."/>
            <person name="Wilkins M.J."/>
            <person name="Karaoz U."/>
            <person name="Brodie E.L."/>
            <person name="Williams K.H."/>
            <person name="Hubbard S.S."/>
            <person name="Banfield J.F."/>
        </authorList>
    </citation>
    <scope>NUCLEOTIDE SEQUENCE [LARGE SCALE GENOMIC DNA]</scope>
</reference>
<dbReference type="GO" id="GO:0030976">
    <property type="term" value="F:thiamine pyrophosphate binding"/>
    <property type="evidence" value="ECO:0007669"/>
    <property type="project" value="InterPro"/>
</dbReference>
<dbReference type="PANTHER" id="PTHR48084">
    <property type="entry name" value="2-OXOGLUTARATE OXIDOREDUCTASE SUBUNIT KORB-RELATED"/>
    <property type="match status" value="1"/>
</dbReference>
<dbReference type="GO" id="GO:0051536">
    <property type="term" value="F:iron-sulfur cluster binding"/>
    <property type="evidence" value="ECO:0007669"/>
    <property type="project" value="UniProtKB-KW"/>
</dbReference>
<sequence>MAVRSTHVKLRNQLKIFSPMLKGQDFNTTYQPTWCPGCGDFGIWTALKTALDELQLDPHNVVVVYGIGCSGNMANNVKTYAFHGLHGRPIPVAEGIKLANHDLTVIIIAGDGDTYGEGMNHFISSIRGNHDVTLIVHDNQVYGLTTGQTSPTSEKGFKTKSTPGGVIEEPVNPVSLALSAGASFIARGFSGDTTQLTDLIKKGIQHKGFALVDTLQPCVTFNKINTFQWFYRRVYHVEKEGYIPNDWNKAMAKAREMERMATGVLYVRERPSYHASLPVLEKGPLVKQPLDGIDISKIYKDFV</sequence>
<keyword evidence="9" id="KW-0786">Thiamine pyrophosphate</keyword>
<dbReference type="Gene3D" id="3.40.50.970">
    <property type="match status" value="1"/>
</dbReference>
<evidence type="ECO:0000259" key="11">
    <source>
        <dbReference type="Pfam" id="PF12367"/>
    </source>
</evidence>
<dbReference type="STRING" id="1798543.A2898_02725"/>
<evidence type="ECO:0000256" key="4">
    <source>
        <dbReference type="ARBA" id="ARBA00022723"/>
    </source>
</evidence>
<comment type="cofactor">
    <cofactor evidence="3">
        <name>[4Fe-4S] cluster</name>
        <dbReference type="ChEBI" id="CHEBI:49883"/>
    </cofactor>
</comment>
<keyword evidence="4" id="KW-0479">Metal-binding</keyword>
<evidence type="ECO:0000256" key="2">
    <source>
        <dbReference type="ARBA" id="ARBA00001964"/>
    </source>
</evidence>
<keyword evidence="8" id="KW-0411">Iron-sulfur</keyword>
<name>A0A1G2B7A8_9BACT</name>
<dbReference type="AlphaFoldDB" id="A0A1G2B7A8"/>
<gene>
    <name evidence="12" type="ORF">A2898_02725</name>
</gene>
<evidence type="ECO:0000256" key="3">
    <source>
        <dbReference type="ARBA" id="ARBA00001966"/>
    </source>
</evidence>
<accession>A0A1G2B7A8</accession>
<evidence type="ECO:0000256" key="6">
    <source>
        <dbReference type="ARBA" id="ARBA00023002"/>
    </source>
</evidence>
<dbReference type="InterPro" id="IPR011896">
    <property type="entry name" value="OFOB"/>
</dbReference>
<dbReference type="InterPro" id="IPR051457">
    <property type="entry name" value="2-oxoacid:Fd_oxidoreductase"/>
</dbReference>
<proteinExistence type="predicted"/>
<evidence type="ECO:0000256" key="7">
    <source>
        <dbReference type="ARBA" id="ARBA00023004"/>
    </source>
</evidence>
<comment type="caution">
    <text evidence="12">The sequence shown here is derived from an EMBL/GenBank/DDBJ whole genome shotgun (WGS) entry which is preliminary data.</text>
</comment>
<feature type="domain" description="Pyruvate ferredoxin oxidoreductase beta subunit C-terminal" evidence="11">
    <location>
        <begin position="218"/>
        <end position="281"/>
    </location>
</feature>
<dbReference type="GO" id="GO:0016625">
    <property type="term" value="F:oxidoreductase activity, acting on the aldehyde or oxo group of donors, iron-sulfur protein as acceptor"/>
    <property type="evidence" value="ECO:0007669"/>
    <property type="project" value="UniProtKB-ARBA"/>
</dbReference>
<evidence type="ECO:0000313" key="12">
    <source>
        <dbReference type="EMBL" id="OGY85022.1"/>
    </source>
</evidence>
<keyword evidence="6" id="KW-0560">Oxidoreductase</keyword>
<dbReference type="PANTHER" id="PTHR48084:SF4">
    <property type="entry name" value="2-OXOGLUTARATE OXIDOREDUCTASE SUBUNIT KORB"/>
    <property type="match status" value="1"/>
</dbReference>
<protein>
    <submittedName>
        <fullName evidence="12">2-oxoacid ferredoxin oxidoreductase</fullName>
    </submittedName>
</protein>
<evidence type="ECO:0000256" key="5">
    <source>
        <dbReference type="ARBA" id="ARBA00022842"/>
    </source>
</evidence>
<keyword evidence="5" id="KW-0460">Magnesium</keyword>
<evidence type="ECO:0000256" key="8">
    <source>
        <dbReference type="ARBA" id="ARBA00023014"/>
    </source>
</evidence>
<dbReference type="GO" id="GO:0045333">
    <property type="term" value="P:cellular respiration"/>
    <property type="evidence" value="ECO:0007669"/>
    <property type="project" value="UniProtKB-ARBA"/>
</dbReference>
<evidence type="ECO:0000259" key="10">
    <source>
        <dbReference type="Pfam" id="PF02775"/>
    </source>
</evidence>
<comment type="cofactor">
    <cofactor evidence="1">
        <name>Mg(2+)</name>
        <dbReference type="ChEBI" id="CHEBI:18420"/>
    </cofactor>
</comment>
<evidence type="ECO:0000313" key="13">
    <source>
        <dbReference type="Proteomes" id="UP000179164"/>
    </source>
</evidence>
<dbReference type="SUPFAM" id="SSF52518">
    <property type="entry name" value="Thiamin diphosphate-binding fold (THDP-binding)"/>
    <property type="match status" value="1"/>
</dbReference>
<dbReference type="CDD" id="cd03375">
    <property type="entry name" value="TPP_OGFOR"/>
    <property type="match status" value="1"/>
</dbReference>
<dbReference type="InterPro" id="IPR011766">
    <property type="entry name" value="TPP_enzyme_TPP-bd"/>
</dbReference>
<dbReference type="NCBIfam" id="TIGR02177">
    <property type="entry name" value="PorB_KorB"/>
    <property type="match status" value="1"/>
</dbReference>
<dbReference type="InterPro" id="IPR032686">
    <property type="entry name" value="PFO_beta_C"/>
</dbReference>
<dbReference type="GO" id="GO:0046872">
    <property type="term" value="F:metal ion binding"/>
    <property type="evidence" value="ECO:0007669"/>
    <property type="project" value="UniProtKB-KW"/>
</dbReference>
<keyword evidence="7" id="KW-0408">Iron</keyword>
<evidence type="ECO:0000256" key="1">
    <source>
        <dbReference type="ARBA" id="ARBA00001946"/>
    </source>
</evidence>
<organism evidence="12 13">
    <name type="scientific">Candidatus Kerfeldbacteria bacterium RIFCSPLOWO2_01_FULL_48_11</name>
    <dbReference type="NCBI Taxonomy" id="1798543"/>
    <lineage>
        <taxon>Bacteria</taxon>
        <taxon>Candidatus Kerfeldiibacteriota</taxon>
    </lineage>
</organism>
<dbReference type="Pfam" id="PF02775">
    <property type="entry name" value="TPP_enzyme_C"/>
    <property type="match status" value="1"/>
</dbReference>